<protein>
    <submittedName>
        <fullName evidence="2">Uncharacterized protein</fullName>
    </submittedName>
</protein>
<dbReference type="Proteomes" id="UP000007843">
    <property type="component" value="Chromosome"/>
</dbReference>
<dbReference type="EMBL" id="CP003218">
    <property type="protein sequence ID" value="AEX06758.1"/>
    <property type="molecule type" value="Genomic_DNA"/>
</dbReference>
<gene>
    <name evidence="2" type="ordered locus">KOX_25225</name>
</gene>
<dbReference type="AlphaFoldDB" id="A0A0H3HGY1"/>
<proteinExistence type="predicted"/>
<feature type="transmembrane region" description="Helical" evidence="1">
    <location>
        <begin position="31"/>
        <end position="49"/>
    </location>
</feature>
<organism evidence="2 3">
    <name type="scientific">Klebsiella michiganensis (strain ATCC 8724 / DSM 4798 / JCM 20051 / NBRC 3318 / NRRL B-199 / KCTC 1686 / BUCSAV 143 / CCM 1901)</name>
    <dbReference type="NCBI Taxonomy" id="1006551"/>
    <lineage>
        <taxon>Bacteria</taxon>
        <taxon>Pseudomonadati</taxon>
        <taxon>Pseudomonadota</taxon>
        <taxon>Gammaproteobacteria</taxon>
        <taxon>Enterobacterales</taxon>
        <taxon>Enterobacteriaceae</taxon>
        <taxon>Klebsiella/Raoultella group</taxon>
        <taxon>Klebsiella</taxon>
    </lineage>
</organism>
<reference evidence="2 3" key="1">
    <citation type="journal article" date="2012" name="J. Bacteriol.">
        <title>Complete genome sequence of Klebsiella oxytoca KCTC 1686, used in production of 2,3-butanediol.</title>
        <authorList>
            <person name="Shin S.H."/>
            <person name="Kim S."/>
            <person name="Kim J.Y."/>
            <person name="Lee S."/>
            <person name="Um Y."/>
            <person name="Oh M.K."/>
            <person name="Kim Y.R."/>
            <person name="Lee J."/>
            <person name="Yang K.S."/>
        </authorList>
    </citation>
    <scope>NUCLEOTIDE SEQUENCE [LARGE SCALE GENOMIC DNA]</scope>
    <source>
        <strain evidence="3">ATCC 8724 / DSM 4798 / JCM 20051 / NBRC 3318 / NRRL B-199 / KCTC 1686</strain>
    </source>
</reference>
<name>A0A0H3HGY1_KLEM8</name>
<keyword evidence="1" id="KW-1133">Transmembrane helix</keyword>
<evidence type="ECO:0000313" key="3">
    <source>
        <dbReference type="Proteomes" id="UP000007843"/>
    </source>
</evidence>
<sequence length="58" mass="7040">MLTVKSDVTGNWLQFRRFCTLNNFIINIIDYLGWIFIFLQSLVLCQFMMKDYKVLKEK</sequence>
<keyword evidence="1" id="KW-0812">Transmembrane</keyword>
<evidence type="ECO:0000313" key="2">
    <source>
        <dbReference type="EMBL" id="AEX06758.1"/>
    </source>
</evidence>
<dbReference type="HOGENOM" id="CLU_2973446_0_0_6"/>
<accession>A0A0H3HGY1</accession>
<keyword evidence="1" id="KW-0472">Membrane</keyword>
<evidence type="ECO:0000256" key="1">
    <source>
        <dbReference type="SAM" id="Phobius"/>
    </source>
</evidence>
<dbReference type="KEGG" id="kox:KOX_25225"/>